<keyword evidence="4" id="KW-0482">Metalloprotease</keyword>
<dbReference type="EMBL" id="JAFREM010000016">
    <property type="protein sequence ID" value="MBO1306629.1"/>
    <property type="molecule type" value="Genomic_DNA"/>
</dbReference>
<keyword evidence="2" id="KW-0472">Membrane</keyword>
<reference evidence="4 5" key="1">
    <citation type="submission" date="2021-03" db="EMBL/GenBank/DDBJ databases">
        <title>Enterococcal diversity collection.</title>
        <authorList>
            <person name="Gilmore M.S."/>
            <person name="Schwartzman J."/>
            <person name="Van Tyne D."/>
            <person name="Martin M."/>
            <person name="Earl A.M."/>
            <person name="Manson A.L."/>
            <person name="Straub T."/>
            <person name="Salamzade R."/>
            <person name="Saavedra J."/>
            <person name="Lebreton F."/>
            <person name="Prichula J."/>
            <person name="Schaufler K."/>
            <person name="Gaca A."/>
            <person name="Sgardioli B."/>
            <person name="Wagenaar J."/>
            <person name="Strong T."/>
        </authorList>
    </citation>
    <scope>NUCLEOTIDE SEQUENCE [LARGE SCALE GENOMIC DNA]</scope>
    <source>
        <strain evidence="4 5">669A</strain>
    </source>
</reference>
<feature type="transmembrane region" description="Helical" evidence="2">
    <location>
        <begin position="7"/>
        <end position="26"/>
    </location>
</feature>
<protein>
    <submittedName>
        <fullName evidence="4">CPBP family intramembrane metalloprotease</fullName>
    </submittedName>
</protein>
<evidence type="ECO:0000313" key="5">
    <source>
        <dbReference type="Proteomes" id="UP000664601"/>
    </source>
</evidence>
<dbReference type="GO" id="GO:0008237">
    <property type="term" value="F:metallopeptidase activity"/>
    <property type="evidence" value="ECO:0007669"/>
    <property type="project" value="UniProtKB-KW"/>
</dbReference>
<proteinExistence type="inferred from homology"/>
<keyword evidence="2" id="KW-1133">Transmembrane helix</keyword>
<feature type="transmembrane region" description="Helical" evidence="2">
    <location>
        <begin position="163"/>
        <end position="185"/>
    </location>
</feature>
<keyword evidence="5" id="KW-1185">Reference proteome</keyword>
<keyword evidence="2" id="KW-0812">Transmembrane</keyword>
<evidence type="ECO:0000256" key="1">
    <source>
        <dbReference type="ARBA" id="ARBA00009067"/>
    </source>
</evidence>
<feature type="transmembrane region" description="Helical" evidence="2">
    <location>
        <begin position="234"/>
        <end position="255"/>
    </location>
</feature>
<feature type="transmembrane region" description="Helical" evidence="2">
    <location>
        <begin position="197"/>
        <end position="222"/>
    </location>
</feature>
<gene>
    <name evidence="4" type="ORF">JZO70_10670</name>
</gene>
<sequence>MKKAVRLLGSSVLIVGLYFIFEYLTLQLSQLLYGEIRGSEVLVHSVVALSVALAAYLVYILEFRDFHAQTLKRSSRTTSTNFLLVFSALLMGKLSIILMNLFSQAAGVQWFLVDCSRIQGELTMNPIPISTIIFIGLLTPITEEILFRKLLTEYLLSRKIPKNSVYLMVAIGFALIHFSSFSQLIKGLACGLLYGAIYFFTGNLFYSILAHCLEGLFSPILFNLVINTSFSNPYLFQVLNIGVLLIIWLVLLYQVKKENPQKTLLLHLKEAAAF</sequence>
<feature type="transmembrane region" description="Helical" evidence="2">
    <location>
        <begin position="82"/>
        <end position="102"/>
    </location>
</feature>
<feature type="transmembrane region" description="Helical" evidence="2">
    <location>
        <begin position="41"/>
        <end position="61"/>
    </location>
</feature>
<accession>A0ABS3LAH1</accession>
<dbReference type="RefSeq" id="WP_207673554.1">
    <property type="nucleotide sequence ID" value="NZ_JAFREM010000016.1"/>
</dbReference>
<comment type="caution">
    <text evidence="4">The sequence shown here is derived from an EMBL/GenBank/DDBJ whole genome shotgun (WGS) entry which is preliminary data.</text>
</comment>
<dbReference type="Proteomes" id="UP000664601">
    <property type="component" value="Unassembled WGS sequence"/>
</dbReference>
<feature type="domain" description="CAAX prenyl protease 2/Lysostaphin resistance protein A-like" evidence="3">
    <location>
        <begin position="128"/>
        <end position="213"/>
    </location>
</feature>
<organism evidence="4 5">
    <name type="scientific">Candidatus Enterococcus moelleringii</name>
    <dbReference type="NCBI Taxonomy" id="2815325"/>
    <lineage>
        <taxon>Bacteria</taxon>
        <taxon>Bacillati</taxon>
        <taxon>Bacillota</taxon>
        <taxon>Bacilli</taxon>
        <taxon>Lactobacillales</taxon>
        <taxon>Enterococcaceae</taxon>
        <taxon>Enterococcus</taxon>
    </lineage>
</organism>
<evidence type="ECO:0000259" key="3">
    <source>
        <dbReference type="Pfam" id="PF02517"/>
    </source>
</evidence>
<evidence type="ECO:0000256" key="2">
    <source>
        <dbReference type="SAM" id="Phobius"/>
    </source>
</evidence>
<keyword evidence="4" id="KW-0645">Protease</keyword>
<dbReference type="Pfam" id="PF02517">
    <property type="entry name" value="Rce1-like"/>
    <property type="match status" value="1"/>
</dbReference>
<comment type="similarity">
    <text evidence="1">Belongs to the UPF0177 family.</text>
</comment>
<name>A0ABS3LAH1_9ENTE</name>
<dbReference type="InterPro" id="IPR003675">
    <property type="entry name" value="Rce1/LyrA-like_dom"/>
</dbReference>
<evidence type="ECO:0000313" key="4">
    <source>
        <dbReference type="EMBL" id="MBO1306629.1"/>
    </source>
</evidence>
<keyword evidence="4" id="KW-0378">Hydrolase</keyword>